<name>A0A383F6N1_9ZZZZ</name>
<accession>A0A383F6N1</accession>
<evidence type="ECO:0000313" key="1">
    <source>
        <dbReference type="EMBL" id="SVE64777.1"/>
    </source>
</evidence>
<gene>
    <name evidence="1" type="ORF">METZ01_LOCUS517631</name>
</gene>
<feature type="non-terminal residue" evidence="1">
    <location>
        <position position="31"/>
    </location>
</feature>
<dbReference type="EMBL" id="UINC01232000">
    <property type="protein sequence ID" value="SVE64777.1"/>
    <property type="molecule type" value="Genomic_DNA"/>
</dbReference>
<sequence length="31" mass="3615">MVRKLRATENRSRTFTGRNDGVYFVGLLMIL</sequence>
<reference evidence="1" key="1">
    <citation type="submission" date="2018-05" db="EMBL/GenBank/DDBJ databases">
        <authorList>
            <person name="Lanie J.A."/>
            <person name="Ng W.-L."/>
            <person name="Kazmierczak K.M."/>
            <person name="Andrzejewski T.M."/>
            <person name="Davidsen T.M."/>
            <person name="Wayne K.J."/>
            <person name="Tettelin H."/>
            <person name="Glass J.I."/>
            <person name="Rusch D."/>
            <person name="Podicherti R."/>
            <person name="Tsui H.-C.T."/>
            <person name="Winkler M.E."/>
        </authorList>
    </citation>
    <scope>NUCLEOTIDE SEQUENCE</scope>
</reference>
<dbReference type="AlphaFoldDB" id="A0A383F6N1"/>
<protein>
    <submittedName>
        <fullName evidence="1">Uncharacterized protein</fullName>
    </submittedName>
</protein>
<proteinExistence type="predicted"/>
<organism evidence="1">
    <name type="scientific">marine metagenome</name>
    <dbReference type="NCBI Taxonomy" id="408172"/>
    <lineage>
        <taxon>unclassified sequences</taxon>
        <taxon>metagenomes</taxon>
        <taxon>ecological metagenomes</taxon>
    </lineage>
</organism>